<dbReference type="FunFam" id="2.40.10.10:FF:000028">
    <property type="entry name" value="Serine protease easter"/>
    <property type="match status" value="1"/>
</dbReference>
<dbReference type="PROSITE" id="PS50240">
    <property type="entry name" value="TRYPSIN_DOM"/>
    <property type="match status" value="1"/>
</dbReference>
<accession>A0A7R9A2X4</accession>
<evidence type="ECO:0000313" key="6">
    <source>
        <dbReference type="EMBL" id="CAD7245697.1"/>
    </source>
</evidence>
<evidence type="ECO:0000256" key="4">
    <source>
        <dbReference type="ARBA" id="ARBA00024195"/>
    </source>
</evidence>
<dbReference type="InterPro" id="IPR043504">
    <property type="entry name" value="Peptidase_S1_PA_chymotrypsin"/>
</dbReference>
<evidence type="ECO:0000256" key="1">
    <source>
        <dbReference type="ARBA" id="ARBA00022729"/>
    </source>
</evidence>
<evidence type="ECO:0000256" key="2">
    <source>
        <dbReference type="ARBA" id="ARBA00023157"/>
    </source>
</evidence>
<proteinExistence type="inferred from homology"/>
<evidence type="ECO:0000256" key="3">
    <source>
        <dbReference type="ARBA" id="ARBA00023180"/>
    </source>
</evidence>
<protein>
    <recommendedName>
        <fullName evidence="5">Peptidase S1 domain-containing protein</fullName>
    </recommendedName>
</protein>
<dbReference type="InterPro" id="IPR001314">
    <property type="entry name" value="Peptidase_S1A"/>
</dbReference>
<sequence length="332" mass="36042">MRKQLLHLHLHAVSSDVWVHRSLRIKCLVVRQRDWLQGCGISQSENGALNLAKGQSQSVSDRVTGGSGVLSQRKYPWMAWIGTSVTPRSFKCGGSLINDRYVLTAASCIDPSFKNYFVTLGDFNRSTLSDSHSIQIQASAIAHPQYNSSNRNNDIALLKLKIPVNFNAFPHIRPVCLSSTDIPTTGHTITVVGWSSTGVPYAIPENVLKEATMKVVGHATCKVSYPVQATNNTICVQPDDENSCKGDFGSPLLYQTPSGYFLEVGISSYDNGECLPSTGITATVAAGGVCKGQSNTRFFLAVAHSPESLSIADYVDNFIKNNTQDAQWCPAP</sequence>
<dbReference type="GO" id="GO:0006508">
    <property type="term" value="P:proteolysis"/>
    <property type="evidence" value="ECO:0007669"/>
    <property type="project" value="InterPro"/>
</dbReference>
<dbReference type="EMBL" id="LR900444">
    <property type="protein sequence ID" value="CAD7245697.1"/>
    <property type="molecule type" value="Genomic_DNA"/>
</dbReference>
<reference evidence="6" key="1">
    <citation type="submission" date="2020-11" db="EMBL/GenBank/DDBJ databases">
        <authorList>
            <person name="Tran Van P."/>
        </authorList>
    </citation>
    <scope>NUCLEOTIDE SEQUENCE</scope>
</reference>
<dbReference type="EMBL" id="CAJPEV010000927">
    <property type="protein sequence ID" value="CAG0889559.1"/>
    <property type="molecule type" value="Genomic_DNA"/>
</dbReference>
<keyword evidence="7" id="KW-1185">Reference proteome</keyword>
<keyword evidence="2" id="KW-1015">Disulfide bond</keyword>
<comment type="similarity">
    <text evidence="4">Belongs to the peptidase S1 family. CLIP subfamily.</text>
</comment>
<organism evidence="6">
    <name type="scientific">Darwinula stevensoni</name>
    <dbReference type="NCBI Taxonomy" id="69355"/>
    <lineage>
        <taxon>Eukaryota</taxon>
        <taxon>Metazoa</taxon>
        <taxon>Ecdysozoa</taxon>
        <taxon>Arthropoda</taxon>
        <taxon>Crustacea</taxon>
        <taxon>Oligostraca</taxon>
        <taxon>Ostracoda</taxon>
        <taxon>Podocopa</taxon>
        <taxon>Podocopida</taxon>
        <taxon>Darwinulocopina</taxon>
        <taxon>Darwinuloidea</taxon>
        <taxon>Darwinulidae</taxon>
        <taxon>Darwinula</taxon>
    </lineage>
</organism>
<dbReference type="PANTHER" id="PTHR24256">
    <property type="entry name" value="TRYPTASE-RELATED"/>
    <property type="match status" value="1"/>
</dbReference>
<dbReference type="AlphaFoldDB" id="A0A7R9A2X4"/>
<feature type="domain" description="Peptidase S1" evidence="5">
    <location>
        <begin position="63"/>
        <end position="320"/>
    </location>
</feature>
<dbReference type="SUPFAM" id="SSF50494">
    <property type="entry name" value="Trypsin-like serine proteases"/>
    <property type="match status" value="1"/>
</dbReference>
<dbReference type="InterPro" id="IPR051487">
    <property type="entry name" value="Ser/Thr_Proteases_Immune/Dev"/>
</dbReference>
<name>A0A7R9A2X4_9CRUS</name>
<dbReference type="CDD" id="cd00190">
    <property type="entry name" value="Tryp_SPc"/>
    <property type="match status" value="1"/>
</dbReference>
<keyword evidence="3" id="KW-0325">Glycoprotein</keyword>
<dbReference type="InterPro" id="IPR001254">
    <property type="entry name" value="Trypsin_dom"/>
</dbReference>
<evidence type="ECO:0000313" key="7">
    <source>
        <dbReference type="Proteomes" id="UP000677054"/>
    </source>
</evidence>
<dbReference type="OrthoDB" id="6914889at2759"/>
<dbReference type="SMART" id="SM00020">
    <property type="entry name" value="Tryp_SPc"/>
    <property type="match status" value="1"/>
</dbReference>
<dbReference type="Proteomes" id="UP000677054">
    <property type="component" value="Unassembled WGS sequence"/>
</dbReference>
<dbReference type="InterPro" id="IPR009003">
    <property type="entry name" value="Peptidase_S1_PA"/>
</dbReference>
<gene>
    <name evidence="6" type="ORF">DSTB1V02_LOCUS5564</name>
</gene>
<evidence type="ECO:0000259" key="5">
    <source>
        <dbReference type="PROSITE" id="PS50240"/>
    </source>
</evidence>
<dbReference type="Gene3D" id="2.40.10.10">
    <property type="entry name" value="Trypsin-like serine proteases"/>
    <property type="match status" value="1"/>
</dbReference>
<dbReference type="PRINTS" id="PR00722">
    <property type="entry name" value="CHYMOTRYPSIN"/>
</dbReference>
<keyword evidence="1" id="KW-0732">Signal</keyword>
<dbReference type="Pfam" id="PF00089">
    <property type="entry name" value="Trypsin"/>
    <property type="match status" value="1"/>
</dbReference>
<dbReference type="GO" id="GO:0004252">
    <property type="term" value="F:serine-type endopeptidase activity"/>
    <property type="evidence" value="ECO:0007669"/>
    <property type="project" value="InterPro"/>
</dbReference>